<sequence>MTQPITRVPCKIPDFSALAWCVASISISAIPPFHEPQTWLSCRFKPETLVRYRYHDSRDLRTFMFPAQRHLLQGCA</sequence>
<dbReference type="EMBL" id="CP069024">
    <property type="protein sequence ID" value="QRC91849.1"/>
    <property type="molecule type" value="Genomic_DNA"/>
</dbReference>
<reference evidence="2" key="1">
    <citation type="journal article" date="2021" name="BMC Genomics">
        <title>Chromosome-level genome assembly and manually-curated proteome of model necrotroph Parastagonospora nodorum Sn15 reveals a genome-wide trove of candidate effector homologs, and redundancy of virulence-related functions within an accessory chromosome.</title>
        <authorList>
            <person name="Bertazzoni S."/>
            <person name="Jones D.A.B."/>
            <person name="Phan H.T."/>
            <person name="Tan K.-C."/>
            <person name="Hane J.K."/>
        </authorList>
    </citation>
    <scope>NUCLEOTIDE SEQUENCE [LARGE SCALE GENOMIC DNA]</scope>
    <source>
        <strain evidence="2">SN15 / ATCC MYA-4574 / FGSC 10173)</strain>
    </source>
</reference>
<proteinExistence type="predicted"/>
<protein>
    <submittedName>
        <fullName evidence="1">Uncharacterized protein</fullName>
    </submittedName>
</protein>
<dbReference type="AlphaFoldDB" id="A0A7U2EVK4"/>
<accession>A0A7U2EVK4</accession>
<evidence type="ECO:0000313" key="1">
    <source>
        <dbReference type="EMBL" id="QRC91849.1"/>
    </source>
</evidence>
<dbReference type="VEuPathDB" id="FungiDB:JI435_401780"/>
<dbReference type="Proteomes" id="UP000663193">
    <property type="component" value="Chromosome 2"/>
</dbReference>
<evidence type="ECO:0000313" key="2">
    <source>
        <dbReference type="Proteomes" id="UP000663193"/>
    </source>
</evidence>
<name>A0A7U2EVK4_PHANO</name>
<keyword evidence="2" id="KW-1185">Reference proteome</keyword>
<organism evidence="1 2">
    <name type="scientific">Phaeosphaeria nodorum (strain SN15 / ATCC MYA-4574 / FGSC 10173)</name>
    <name type="common">Glume blotch fungus</name>
    <name type="synonym">Parastagonospora nodorum</name>
    <dbReference type="NCBI Taxonomy" id="321614"/>
    <lineage>
        <taxon>Eukaryota</taxon>
        <taxon>Fungi</taxon>
        <taxon>Dikarya</taxon>
        <taxon>Ascomycota</taxon>
        <taxon>Pezizomycotina</taxon>
        <taxon>Dothideomycetes</taxon>
        <taxon>Pleosporomycetidae</taxon>
        <taxon>Pleosporales</taxon>
        <taxon>Pleosporineae</taxon>
        <taxon>Phaeosphaeriaceae</taxon>
        <taxon>Parastagonospora</taxon>
    </lineage>
</organism>
<gene>
    <name evidence="1" type="ORF">JI435_401780</name>
</gene>